<keyword evidence="1 2" id="KW-0732">Signal</keyword>
<dbReference type="SUPFAM" id="SSF53850">
    <property type="entry name" value="Periplasmic binding protein-like II"/>
    <property type="match status" value="1"/>
</dbReference>
<comment type="caution">
    <text evidence="4">The sequence shown here is derived from an EMBL/GenBank/DDBJ whole genome shotgun (WGS) entry which is preliminary data.</text>
</comment>
<gene>
    <name evidence="4" type="ORF">E5983_03665</name>
</gene>
<reference evidence="4 5" key="1">
    <citation type="submission" date="2019-12" db="EMBL/GenBank/DDBJ databases">
        <title>Microbes associate with the intestines of laboratory mice.</title>
        <authorList>
            <person name="Navarre W."/>
            <person name="Wong E."/>
        </authorList>
    </citation>
    <scope>NUCLEOTIDE SEQUENCE [LARGE SCALE GENOMIC DNA]</scope>
    <source>
        <strain evidence="4 5">NM51_B2-22</strain>
    </source>
</reference>
<feature type="domain" description="Solute-binding protein family 3/N-terminal" evidence="3">
    <location>
        <begin position="37"/>
        <end position="266"/>
    </location>
</feature>
<dbReference type="PROSITE" id="PS51257">
    <property type="entry name" value="PROKAR_LIPOPROTEIN"/>
    <property type="match status" value="1"/>
</dbReference>
<dbReference type="Gene3D" id="3.40.190.10">
    <property type="entry name" value="Periplasmic binding protein-like II"/>
    <property type="match status" value="2"/>
</dbReference>
<dbReference type="PANTHER" id="PTHR35936:SF19">
    <property type="entry name" value="AMINO-ACID-BINDING PROTEIN YXEM-RELATED"/>
    <property type="match status" value="1"/>
</dbReference>
<evidence type="ECO:0000256" key="2">
    <source>
        <dbReference type="SAM" id="SignalP"/>
    </source>
</evidence>
<dbReference type="SMART" id="SM00062">
    <property type="entry name" value="PBPb"/>
    <property type="match status" value="1"/>
</dbReference>
<dbReference type="AlphaFoldDB" id="A0A7X3G813"/>
<proteinExistence type="predicted"/>
<feature type="signal peptide" evidence="2">
    <location>
        <begin position="1"/>
        <end position="20"/>
    </location>
</feature>
<feature type="chain" id="PRO_5038644003" evidence="2">
    <location>
        <begin position="21"/>
        <end position="275"/>
    </location>
</feature>
<dbReference type="Proteomes" id="UP000461595">
    <property type="component" value="Unassembled WGS sequence"/>
</dbReference>
<dbReference type="OrthoDB" id="8613538at2"/>
<name>A0A7X3G813_9STRE</name>
<sequence>MKLKKIISLALLATSALVIAACSNNGSDSSEAAKKEVVRVATNASPKPFNYEDEKGELTGYEIEVVKAIFKDSDKYDLEFEKTEWSSLFAGLDSDRYQMAVNNISYTEERANKYLYAYPIAKNPNVLVVQKDDESIKSMDDLGGKTTEVVQGTNTAAQLEEWNKEHADNPTNLSYTRADFQQIMTRMNDGQADYKIFDRISIETIIKNQGLNNLKIIELPESAQPFVYPVFAKGQDDLKNFVDGRIKELQADGTLAKLSKEFFGGDYAPTAEELK</sequence>
<evidence type="ECO:0000313" key="4">
    <source>
        <dbReference type="EMBL" id="MVX58747.1"/>
    </source>
</evidence>
<protein>
    <submittedName>
        <fullName evidence="4">Transporter substrate-binding domain-containing protein</fullName>
    </submittedName>
</protein>
<accession>A0A7X3G813</accession>
<evidence type="ECO:0000259" key="3">
    <source>
        <dbReference type="SMART" id="SM00062"/>
    </source>
</evidence>
<dbReference type="Pfam" id="PF00497">
    <property type="entry name" value="SBP_bac_3"/>
    <property type="match status" value="1"/>
</dbReference>
<dbReference type="CDD" id="cd13710">
    <property type="entry name" value="PBP2_TcyK"/>
    <property type="match status" value="1"/>
</dbReference>
<organism evidence="4 5">
    <name type="scientific">Streptococcus danieliae</name>
    <dbReference type="NCBI Taxonomy" id="747656"/>
    <lineage>
        <taxon>Bacteria</taxon>
        <taxon>Bacillati</taxon>
        <taxon>Bacillota</taxon>
        <taxon>Bacilli</taxon>
        <taxon>Lactobacillales</taxon>
        <taxon>Streptococcaceae</taxon>
        <taxon>Streptococcus</taxon>
    </lineage>
</organism>
<dbReference type="PANTHER" id="PTHR35936">
    <property type="entry name" value="MEMBRANE-BOUND LYTIC MUREIN TRANSGLYCOSYLASE F"/>
    <property type="match status" value="1"/>
</dbReference>
<dbReference type="InterPro" id="IPR001638">
    <property type="entry name" value="Solute-binding_3/MltF_N"/>
</dbReference>
<evidence type="ECO:0000256" key="1">
    <source>
        <dbReference type="ARBA" id="ARBA00022729"/>
    </source>
</evidence>
<evidence type="ECO:0000313" key="5">
    <source>
        <dbReference type="Proteomes" id="UP000461595"/>
    </source>
</evidence>
<dbReference type="EMBL" id="WSRS01000021">
    <property type="protein sequence ID" value="MVX58747.1"/>
    <property type="molecule type" value="Genomic_DNA"/>
</dbReference>